<accession>A0A7W8HYJ4</accession>
<evidence type="ECO:0000313" key="2">
    <source>
        <dbReference type="Proteomes" id="UP000566663"/>
    </source>
</evidence>
<proteinExistence type="predicted"/>
<organism evidence="1 2">
    <name type="scientific">Brevundimonas basaltis</name>
    <dbReference type="NCBI Taxonomy" id="472166"/>
    <lineage>
        <taxon>Bacteria</taxon>
        <taxon>Pseudomonadati</taxon>
        <taxon>Pseudomonadota</taxon>
        <taxon>Alphaproteobacteria</taxon>
        <taxon>Caulobacterales</taxon>
        <taxon>Caulobacteraceae</taxon>
        <taxon>Brevundimonas</taxon>
    </lineage>
</organism>
<dbReference type="Proteomes" id="UP000566663">
    <property type="component" value="Unassembled WGS sequence"/>
</dbReference>
<name>A0A7W8HYJ4_9CAUL</name>
<protein>
    <submittedName>
        <fullName evidence="1">Uncharacterized protein</fullName>
    </submittedName>
</protein>
<dbReference type="EMBL" id="JACHFZ010000001">
    <property type="protein sequence ID" value="MBB5291287.1"/>
    <property type="molecule type" value="Genomic_DNA"/>
</dbReference>
<dbReference type="AlphaFoldDB" id="A0A7W8HYJ4"/>
<keyword evidence="2" id="KW-1185">Reference proteome</keyword>
<gene>
    <name evidence="1" type="ORF">HNQ67_000783</name>
</gene>
<reference evidence="1 2" key="1">
    <citation type="submission" date="2020-08" db="EMBL/GenBank/DDBJ databases">
        <title>Genomic Encyclopedia of Type Strains, Phase IV (KMG-IV): sequencing the most valuable type-strain genomes for metagenomic binning, comparative biology and taxonomic classification.</title>
        <authorList>
            <person name="Goeker M."/>
        </authorList>
    </citation>
    <scope>NUCLEOTIDE SEQUENCE [LARGE SCALE GENOMIC DNA]</scope>
    <source>
        <strain evidence="1 2">DSM 25335</strain>
    </source>
</reference>
<comment type="caution">
    <text evidence="1">The sequence shown here is derived from an EMBL/GenBank/DDBJ whole genome shotgun (WGS) entry which is preliminary data.</text>
</comment>
<evidence type="ECO:0000313" key="1">
    <source>
        <dbReference type="EMBL" id="MBB5291287.1"/>
    </source>
</evidence>
<sequence length="113" mass="11886">MDKAQVIASVAGDLNATEQSVDEAITRATTLVQSMIGGRAAMNVSPVVGAEAQAKAMEAIAALAAARQAMVACHEELAKDHRRMGYGVYAQGLDKLPEGEKPKTIGEHRLRAV</sequence>
<dbReference type="RefSeq" id="WP_183252485.1">
    <property type="nucleotide sequence ID" value="NZ_BAAAFF010000004.1"/>
</dbReference>